<dbReference type="eggNOG" id="ENOG5032RV7">
    <property type="taxonomic scope" value="Bacteria"/>
</dbReference>
<feature type="chain" id="PRO_5003938269" evidence="2">
    <location>
        <begin position="32"/>
        <end position="201"/>
    </location>
</feature>
<dbReference type="Proteomes" id="UP000010475">
    <property type="component" value="Chromosome"/>
</dbReference>
<feature type="compositionally biased region" description="Basic and acidic residues" evidence="1">
    <location>
        <begin position="174"/>
        <end position="201"/>
    </location>
</feature>
<feature type="region of interest" description="Disordered" evidence="1">
    <location>
        <begin position="134"/>
        <end position="156"/>
    </location>
</feature>
<evidence type="ECO:0000256" key="1">
    <source>
        <dbReference type="SAM" id="MobiDB-lite"/>
    </source>
</evidence>
<dbReference type="OrthoDB" id="513842at2"/>
<dbReference type="EMBL" id="CP003642">
    <property type="protein sequence ID" value="AFZ24545.1"/>
    <property type="molecule type" value="Genomic_DNA"/>
</dbReference>
<gene>
    <name evidence="3" type="ORF">Cylst_2315</name>
</gene>
<protein>
    <submittedName>
        <fullName evidence="3">Uncharacterized protein</fullName>
    </submittedName>
</protein>
<feature type="region of interest" description="Disordered" evidence="1">
    <location>
        <begin position="171"/>
        <end position="201"/>
    </location>
</feature>
<dbReference type="HOGENOM" id="CLU_090615_0_0_3"/>
<dbReference type="KEGG" id="csg:Cylst_2315"/>
<organism evidence="3 4">
    <name type="scientific">Cylindrospermum stagnale PCC 7417</name>
    <dbReference type="NCBI Taxonomy" id="56107"/>
    <lineage>
        <taxon>Bacteria</taxon>
        <taxon>Bacillati</taxon>
        <taxon>Cyanobacteriota</taxon>
        <taxon>Cyanophyceae</taxon>
        <taxon>Nostocales</taxon>
        <taxon>Nostocaceae</taxon>
        <taxon>Cylindrospermum</taxon>
    </lineage>
</organism>
<evidence type="ECO:0000313" key="4">
    <source>
        <dbReference type="Proteomes" id="UP000010475"/>
    </source>
</evidence>
<proteinExistence type="predicted"/>
<keyword evidence="4" id="KW-1185">Reference proteome</keyword>
<keyword evidence="2" id="KW-0732">Signal</keyword>
<accession>K9WVZ2</accession>
<dbReference type="STRING" id="56107.Cylst_2315"/>
<dbReference type="PATRIC" id="fig|56107.3.peg.2557"/>
<dbReference type="AlphaFoldDB" id="K9WVZ2"/>
<sequence length="201" mass="22216">MNKVITWLKNLRPLKVLTVFLAGTFLVLAQACNRPGIAAQPPQPSSQPPNAVRYDPTKSYDLSTPYEGGMNNFSDVDPRAKAAEKAAKARAEDLRENAQRNVEQKGIDSTEQYVRNYREGTPFGERVKNLGEDVGSSAEEVREGVSRGTQRGIENLQENTQNAAKNLTKSFQRGAEDTKTNAQRAAEDATEAVKRTFREAD</sequence>
<feature type="region of interest" description="Disordered" evidence="1">
    <location>
        <begin position="84"/>
        <end position="103"/>
    </location>
</feature>
<dbReference type="PROSITE" id="PS51257">
    <property type="entry name" value="PROKAR_LIPOPROTEIN"/>
    <property type="match status" value="1"/>
</dbReference>
<reference evidence="3 4" key="1">
    <citation type="submission" date="2012-06" db="EMBL/GenBank/DDBJ databases">
        <title>Finished chromosome of genome of Cylindrospermum stagnale PCC 7417.</title>
        <authorList>
            <consortium name="US DOE Joint Genome Institute"/>
            <person name="Gugger M."/>
            <person name="Coursin T."/>
            <person name="Rippka R."/>
            <person name="Tandeau De Marsac N."/>
            <person name="Huntemann M."/>
            <person name="Wei C.-L."/>
            <person name="Han J."/>
            <person name="Detter J.C."/>
            <person name="Han C."/>
            <person name="Tapia R."/>
            <person name="Chen A."/>
            <person name="Kyrpides N."/>
            <person name="Mavromatis K."/>
            <person name="Markowitz V."/>
            <person name="Szeto E."/>
            <person name="Ivanova N."/>
            <person name="Pagani I."/>
            <person name="Pati A."/>
            <person name="Goodwin L."/>
            <person name="Nordberg H.P."/>
            <person name="Cantor M.N."/>
            <person name="Hua S.X."/>
            <person name="Woyke T."/>
            <person name="Kerfeld C.A."/>
        </authorList>
    </citation>
    <scope>NUCLEOTIDE SEQUENCE [LARGE SCALE GENOMIC DNA]</scope>
    <source>
        <strain evidence="3 4">PCC 7417</strain>
    </source>
</reference>
<dbReference type="RefSeq" id="WP_015207799.1">
    <property type="nucleotide sequence ID" value="NC_019757.1"/>
</dbReference>
<dbReference type="Gene3D" id="1.10.287.700">
    <property type="entry name" value="Helix hairpin bin"/>
    <property type="match status" value="1"/>
</dbReference>
<evidence type="ECO:0000313" key="3">
    <source>
        <dbReference type="EMBL" id="AFZ24545.1"/>
    </source>
</evidence>
<feature type="signal peptide" evidence="2">
    <location>
        <begin position="1"/>
        <end position="31"/>
    </location>
</feature>
<evidence type="ECO:0000256" key="2">
    <source>
        <dbReference type="SAM" id="SignalP"/>
    </source>
</evidence>
<name>K9WVZ2_9NOST</name>